<dbReference type="InterPro" id="IPR056782">
    <property type="entry name" value="HAD_PNKP"/>
</dbReference>
<dbReference type="RefSeq" id="WP_344497999.1">
    <property type="nucleotide sequence ID" value="NZ_BAAAUD010000050.1"/>
</dbReference>
<dbReference type="EMBL" id="BAAAUD010000050">
    <property type="protein sequence ID" value="GAA2960122.1"/>
    <property type="molecule type" value="Genomic_DNA"/>
</dbReference>
<organism evidence="2 3">
    <name type="scientific">Streptomyces enissocaesilis</name>
    <dbReference type="NCBI Taxonomy" id="332589"/>
    <lineage>
        <taxon>Bacteria</taxon>
        <taxon>Bacillati</taxon>
        <taxon>Actinomycetota</taxon>
        <taxon>Actinomycetes</taxon>
        <taxon>Kitasatosporales</taxon>
        <taxon>Streptomycetaceae</taxon>
        <taxon>Streptomyces</taxon>
        <taxon>Streptomyces rochei group</taxon>
    </lineage>
</organism>
<keyword evidence="3" id="KW-1185">Reference proteome</keyword>
<dbReference type="SUPFAM" id="SSF56784">
    <property type="entry name" value="HAD-like"/>
    <property type="match status" value="1"/>
</dbReference>
<evidence type="ECO:0000313" key="2">
    <source>
        <dbReference type="EMBL" id="GAA2960122.1"/>
    </source>
</evidence>
<reference evidence="2 3" key="1">
    <citation type="journal article" date="2019" name="Int. J. Syst. Evol. Microbiol.">
        <title>The Global Catalogue of Microorganisms (GCM) 10K type strain sequencing project: providing services to taxonomists for standard genome sequencing and annotation.</title>
        <authorList>
            <consortium name="The Broad Institute Genomics Platform"/>
            <consortium name="The Broad Institute Genome Sequencing Center for Infectious Disease"/>
            <person name="Wu L."/>
            <person name="Ma J."/>
        </authorList>
    </citation>
    <scope>NUCLEOTIDE SEQUENCE [LARGE SCALE GENOMIC DNA]</scope>
    <source>
        <strain evidence="2 3">JCM 9088</strain>
    </source>
</reference>
<dbReference type="InterPro" id="IPR023214">
    <property type="entry name" value="HAD_sf"/>
</dbReference>
<dbReference type="Gene3D" id="3.40.50.1000">
    <property type="entry name" value="HAD superfamily/HAD-like"/>
    <property type="match status" value="1"/>
</dbReference>
<evidence type="ECO:0000313" key="3">
    <source>
        <dbReference type="Proteomes" id="UP001500403"/>
    </source>
</evidence>
<evidence type="ECO:0000259" key="1">
    <source>
        <dbReference type="Pfam" id="PF25109"/>
    </source>
</evidence>
<gene>
    <name evidence="2" type="ORF">GCM10010446_52000</name>
</gene>
<dbReference type="Proteomes" id="UP001500403">
    <property type="component" value="Unassembled WGS sequence"/>
</dbReference>
<protein>
    <recommendedName>
        <fullName evidence="1">Polynucleotide kinase PNKP phosphatase domain-containing protein</fullName>
    </recommendedName>
</protein>
<accession>A0ABN3XJ51</accession>
<proteinExistence type="predicted"/>
<sequence length="163" mass="18694">MTHSSRPLAVFDLDGTLADTAHRQHFLERRPRDWNAFFGAAPHDPPLPEGVRMVLDSARECEVAYLTGRPERCRRDTLAWLAAQDLPEGRIWMRRDNDRRPARHTKLEILERLAAQGREIRMLVDDDELVCVAAEQAGFRVVRARWAATSAALRDAQEREGRT</sequence>
<feature type="domain" description="Polynucleotide kinase PNKP phosphatase" evidence="1">
    <location>
        <begin position="10"/>
        <end position="142"/>
    </location>
</feature>
<name>A0ABN3XJ51_9ACTN</name>
<dbReference type="InterPro" id="IPR036412">
    <property type="entry name" value="HAD-like_sf"/>
</dbReference>
<dbReference type="Pfam" id="PF25109">
    <property type="entry name" value="HAD_PNKP"/>
    <property type="match status" value="1"/>
</dbReference>
<comment type="caution">
    <text evidence="2">The sequence shown here is derived from an EMBL/GenBank/DDBJ whole genome shotgun (WGS) entry which is preliminary data.</text>
</comment>